<dbReference type="KEGG" id="cfus:CYFUS_006792"/>
<evidence type="ECO:0000313" key="3">
    <source>
        <dbReference type="EMBL" id="ATB41327.1"/>
    </source>
</evidence>
<name>A0A250JCT6_9BACT</name>
<dbReference type="Proteomes" id="UP000217257">
    <property type="component" value="Chromosome"/>
</dbReference>
<dbReference type="GO" id="GO:0019622">
    <property type="term" value="P:3-(3-hydroxy)phenylpropionate catabolic process"/>
    <property type="evidence" value="ECO:0007669"/>
    <property type="project" value="TreeGrafter"/>
</dbReference>
<evidence type="ECO:0000259" key="2">
    <source>
        <dbReference type="Pfam" id="PF01494"/>
    </source>
</evidence>
<dbReference type="Pfam" id="PF01494">
    <property type="entry name" value="FAD_binding_3"/>
    <property type="match status" value="1"/>
</dbReference>
<dbReference type="Gene3D" id="3.50.50.60">
    <property type="entry name" value="FAD/NAD(P)-binding domain"/>
    <property type="match status" value="1"/>
</dbReference>
<dbReference type="EMBL" id="CP022098">
    <property type="protein sequence ID" value="ATB41327.1"/>
    <property type="molecule type" value="Genomic_DNA"/>
</dbReference>
<evidence type="ECO:0000313" key="4">
    <source>
        <dbReference type="Proteomes" id="UP000217257"/>
    </source>
</evidence>
<reference evidence="3 4" key="1">
    <citation type="submission" date="2017-06" db="EMBL/GenBank/DDBJ databases">
        <title>Sequencing and comparative analysis of myxobacterial genomes.</title>
        <authorList>
            <person name="Rupp O."/>
            <person name="Goesmann A."/>
            <person name="Sogaard-Andersen L."/>
        </authorList>
    </citation>
    <scope>NUCLEOTIDE SEQUENCE [LARGE SCALE GENOMIC DNA]</scope>
    <source>
        <strain evidence="3 4">DSM 52655</strain>
    </source>
</reference>
<gene>
    <name evidence="3" type="ORF">CYFUS_006792</name>
</gene>
<dbReference type="Gene3D" id="3.30.70.2450">
    <property type="match status" value="1"/>
</dbReference>
<dbReference type="RefSeq" id="WP_198316242.1">
    <property type="nucleotide sequence ID" value="NZ_CP022098.1"/>
</dbReference>
<dbReference type="AlphaFoldDB" id="A0A250JCT6"/>
<dbReference type="GO" id="GO:0008688">
    <property type="term" value="F:3-(3-hydroxyphenyl)propionate hydroxylase activity"/>
    <property type="evidence" value="ECO:0007669"/>
    <property type="project" value="TreeGrafter"/>
</dbReference>
<dbReference type="NCBIfam" id="NF004829">
    <property type="entry name" value="PRK06183.1-3"/>
    <property type="match status" value="1"/>
</dbReference>
<dbReference type="InterPro" id="IPR050631">
    <property type="entry name" value="PheA/TfdB_FAD_monoxygenase"/>
</dbReference>
<organism evidence="3 4">
    <name type="scientific">Cystobacter fuscus</name>
    <dbReference type="NCBI Taxonomy" id="43"/>
    <lineage>
        <taxon>Bacteria</taxon>
        <taxon>Pseudomonadati</taxon>
        <taxon>Myxococcota</taxon>
        <taxon>Myxococcia</taxon>
        <taxon>Myxococcales</taxon>
        <taxon>Cystobacterineae</taxon>
        <taxon>Archangiaceae</taxon>
        <taxon>Cystobacter</taxon>
    </lineage>
</organism>
<dbReference type="GO" id="GO:0071949">
    <property type="term" value="F:FAD binding"/>
    <property type="evidence" value="ECO:0007669"/>
    <property type="project" value="InterPro"/>
</dbReference>
<proteinExistence type="predicted"/>
<keyword evidence="1" id="KW-0560">Oxidoreductase</keyword>
<dbReference type="InterPro" id="IPR002938">
    <property type="entry name" value="FAD-bd"/>
</dbReference>
<evidence type="ECO:0000256" key="1">
    <source>
        <dbReference type="ARBA" id="ARBA00023002"/>
    </source>
</evidence>
<sequence length="539" mass="58662">MNLPSKIDVLVVGFGPVGAVVASLLGGHGVSTLVIDRSPELLTHPRAIALDNEALRILQLAGLAEDAFTTLAIPYVRMHSPYCGEFARFNTSGAIDGHPKLVTFFQPELERALRANVAPHTTVHTALGVELTELEERGETVLAKLKRSDGSTVSVEAAYVVGADGASSRVRRLIGLDFQGHTYAEDWLIVDARNVPRPIDHVEFLCDPRRPTPHMVAPGGRERWEFMLRPGESPEEIATDESIRRLLSRWGRAEDMVLERKAVYRFHARVADAFRRGRVFLAGDAAHITPPFVGQGLVAGLRDAANLAWKLAWVLRNHAAPSILDSYDTERRPHAKTMIAMARRMGRLVMPGNAAVAISTHGLMRLSRLIPPLSGYLENLGFKPRNRFARGLFVEGRTSSNLVRGGVLPQGWLRGADGSTRLSDDVFGPSLTLIGFGLDTSERLDAATRADFAASGGRVVQIRHRGQRLHRAAHGDSWEDLHEALIPGAAPFGWAALVRPDRTVLHDGPVSEVNRLVREALVLLGAPRAADAAPALPAA</sequence>
<protein>
    <submittedName>
        <fullName evidence="3">3-(3-hydroxyphenyl)propionate hydroxylase</fullName>
    </submittedName>
</protein>
<dbReference type="SUPFAM" id="SSF51905">
    <property type="entry name" value="FAD/NAD(P)-binding domain"/>
    <property type="match status" value="1"/>
</dbReference>
<dbReference type="PANTHER" id="PTHR43476:SF3">
    <property type="entry name" value="FAD-BINDING MONOOXYGENASE"/>
    <property type="match status" value="1"/>
</dbReference>
<feature type="domain" description="FAD-binding" evidence="2">
    <location>
        <begin position="7"/>
        <end position="340"/>
    </location>
</feature>
<dbReference type="PRINTS" id="PR00420">
    <property type="entry name" value="RNGMNOXGNASE"/>
</dbReference>
<accession>A0A250JCT6</accession>
<dbReference type="PANTHER" id="PTHR43476">
    <property type="entry name" value="3-(3-HYDROXY-PHENYL)PROPIONATE/3-HYDROXYCINNAMIC ACID HYDROXYLASE"/>
    <property type="match status" value="1"/>
</dbReference>
<dbReference type="InterPro" id="IPR036188">
    <property type="entry name" value="FAD/NAD-bd_sf"/>
</dbReference>